<comment type="caution">
    <text evidence="1">The sequence shown here is derived from an EMBL/GenBank/DDBJ whole genome shotgun (WGS) entry which is preliminary data.</text>
</comment>
<keyword evidence="2" id="KW-1185">Reference proteome</keyword>
<sequence>MSLKAKAHINTTCKMWVITPHGGSQEFGILMLIYEMNSPPQADHLPPLPCLLSHINWLLHLTILTLTQSLALPPLPDHVFHIPSLPFHTPPHDLHDLPFLHFHTDLAWSQFTILRFTQ</sequence>
<evidence type="ECO:0000313" key="2">
    <source>
        <dbReference type="Proteomes" id="UP000765509"/>
    </source>
</evidence>
<proteinExistence type="predicted"/>
<protein>
    <submittedName>
        <fullName evidence="1">Uncharacterized protein</fullName>
    </submittedName>
</protein>
<organism evidence="1 2">
    <name type="scientific">Austropuccinia psidii MF-1</name>
    <dbReference type="NCBI Taxonomy" id="1389203"/>
    <lineage>
        <taxon>Eukaryota</taxon>
        <taxon>Fungi</taxon>
        <taxon>Dikarya</taxon>
        <taxon>Basidiomycota</taxon>
        <taxon>Pucciniomycotina</taxon>
        <taxon>Pucciniomycetes</taxon>
        <taxon>Pucciniales</taxon>
        <taxon>Sphaerophragmiaceae</taxon>
        <taxon>Austropuccinia</taxon>
    </lineage>
</organism>
<name>A0A9Q3GQH1_9BASI</name>
<dbReference type="Proteomes" id="UP000765509">
    <property type="component" value="Unassembled WGS sequence"/>
</dbReference>
<accession>A0A9Q3GQH1</accession>
<gene>
    <name evidence="1" type="ORF">O181_015122</name>
</gene>
<reference evidence="1" key="1">
    <citation type="submission" date="2021-03" db="EMBL/GenBank/DDBJ databases">
        <title>Draft genome sequence of rust myrtle Austropuccinia psidii MF-1, a brazilian biotype.</title>
        <authorList>
            <person name="Quecine M.C."/>
            <person name="Pachon D.M.R."/>
            <person name="Bonatelli M.L."/>
            <person name="Correr F.H."/>
            <person name="Franceschini L.M."/>
            <person name="Leite T.F."/>
            <person name="Margarido G.R.A."/>
            <person name="Almeida C.A."/>
            <person name="Ferrarezi J.A."/>
            <person name="Labate C.A."/>
        </authorList>
    </citation>
    <scope>NUCLEOTIDE SEQUENCE</scope>
    <source>
        <strain evidence="1">MF-1</strain>
    </source>
</reference>
<dbReference type="AlphaFoldDB" id="A0A9Q3GQH1"/>
<evidence type="ECO:0000313" key="1">
    <source>
        <dbReference type="EMBL" id="MBW0475407.1"/>
    </source>
</evidence>
<dbReference type="EMBL" id="AVOT02004094">
    <property type="protein sequence ID" value="MBW0475407.1"/>
    <property type="molecule type" value="Genomic_DNA"/>
</dbReference>